<dbReference type="PRINTS" id="PR01595">
    <property type="entry name" value="SYCDCHAPRONE"/>
</dbReference>
<dbReference type="NCBIfam" id="TIGR02552">
    <property type="entry name" value="LcrH_SycD"/>
    <property type="match status" value="1"/>
</dbReference>
<name>A0ABM8XZW5_9BURK</name>
<dbReference type="InterPro" id="IPR011990">
    <property type="entry name" value="TPR-like_helical_dom_sf"/>
</dbReference>
<dbReference type="InterPro" id="IPR005415">
    <property type="entry name" value="T3SS_Ca_resp_chp_LcrH/SycD"/>
</dbReference>
<reference evidence="1 2" key="1">
    <citation type="submission" date="2021-08" db="EMBL/GenBank/DDBJ databases">
        <authorList>
            <person name="Peeters C."/>
        </authorList>
    </citation>
    <scope>NUCLEOTIDE SEQUENCE [LARGE SCALE GENOMIC DNA]</scope>
    <source>
        <strain evidence="1 2">LMG 32289</strain>
    </source>
</reference>
<proteinExistence type="predicted"/>
<accession>A0ABM8XZW5</accession>
<comment type="caution">
    <text evidence="1">The sequence shown here is derived from an EMBL/GenBank/DDBJ whole genome shotgun (WGS) entry which is preliminary data.</text>
</comment>
<keyword evidence="2" id="KW-1185">Reference proteome</keyword>
<gene>
    <name evidence="1" type="ORF">LMG32289_06172</name>
</gene>
<evidence type="ECO:0008006" key="3">
    <source>
        <dbReference type="Google" id="ProtNLM"/>
    </source>
</evidence>
<protein>
    <recommendedName>
        <fullName evidence="3">CesD/SycD/LcrH family type III secretion system chaperone</fullName>
    </recommendedName>
</protein>
<dbReference type="Gene3D" id="1.25.40.10">
    <property type="entry name" value="Tetratricopeptide repeat domain"/>
    <property type="match status" value="1"/>
</dbReference>
<evidence type="ECO:0000313" key="1">
    <source>
        <dbReference type="EMBL" id="CAG9185941.1"/>
    </source>
</evidence>
<evidence type="ECO:0000313" key="2">
    <source>
        <dbReference type="Proteomes" id="UP000706525"/>
    </source>
</evidence>
<dbReference type="RefSeq" id="WP_223995253.1">
    <property type="nucleotide sequence ID" value="NZ_CAJZAG010000016.1"/>
</dbReference>
<dbReference type="Proteomes" id="UP000706525">
    <property type="component" value="Unassembled WGS sequence"/>
</dbReference>
<sequence length="149" mass="16095">MQDVRQYLSAGGSLRSLFDLQASDLDTLYSAASQRYAGKDFEGARQLFFALAALDSGNLDYWLAAGMCYQKLQRHEEALGCFAQAAAVGVVDPRPSYLAGISLQLLGNQTAAREAFTVAIKCSGKQKQYSTIKSKAATALKLSTSEETH</sequence>
<dbReference type="EMBL" id="CAJZAG010000016">
    <property type="protein sequence ID" value="CAG9185941.1"/>
    <property type="molecule type" value="Genomic_DNA"/>
</dbReference>
<dbReference type="PIRSF" id="PIRSF003165">
    <property type="entry name" value="Chaperone_SicA"/>
    <property type="match status" value="1"/>
</dbReference>
<dbReference type="InterPro" id="IPR016379">
    <property type="entry name" value="T3SS_Ca_resp_chp_LcrH/SycD_sub"/>
</dbReference>
<organism evidence="1 2">
    <name type="scientific">Cupriavidus pampae</name>
    <dbReference type="NCBI Taxonomy" id="659251"/>
    <lineage>
        <taxon>Bacteria</taxon>
        <taxon>Pseudomonadati</taxon>
        <taxon>Pseudomonadota</taxon>
        <taxon>Betaproteobacteria</taxon>
        <taxon>Burkholderiales</taxon>
        <taxon>Burkholderiaceae</taxon>
        <taxon>Cupriavidus</taxon>
    </lineage>
</organism>
<dbReference type="SUPFAM" id="SSF48452">
    <property type="entry name" value="TPR-like"/>
    <property type="match status" value="1"/>
</dbReference>